<comment type="caution">
    <text evidence="1">The sequence shown here is derived from an EMBL/GenBank/DDBJ whole genome shotgun (WGS) entry which is preliminary data.</text>
</comment>
<accession>A0A6M0RI64</accession>
<evidence type="ECO:0000313" key="1">
    <source>
        <dbReference type="EMBL" id="NEZ55948.1"/>
    </source>
</evidence>
<gene>
    <name evidence="1" type="ORF">DXZ20_09740</name>
</gene>
<protein>
    <submittedName>
        <fullName evidence="1">Uncharacterized protein</fullName>
    </submittedName>
</protein>
<organism evidence="1 2">
    <name type="scientific">Adonisia turfae CCMR0081</name>
    <dbReference type="NCBI Taxonomy" id="2292702"/>
    <lineage>
        <taxon>Bacteria</taxon>
        <taxon>Bacillati</taxon>
        <taxon>Cyanobacteriota</taxon>
        <taxon>Adonisia</taxon>
        <taxon>Adonisia turfae</taxon>
    </lineage>
</organism>
<keyword evidence="2" id="KW-1185">Reference proteome</keyword>
<proteinExistence type="predicted"/>
<name>A0A6M0RI64_9CYAN</name>
<evidence type="ECO:0000313" key="2">
    <source>
        <dbReference type="Proteomes" id="UP000481033"/>
    </source>
</evidence>
<dbReference type="Proteomes" id="UP000481033">
    <property type="component" value="Unassembled WGS sequence"/>
</dbReference>
<dbReference type="AlphaFoldDB" id="A0A6M0RI64"/>
<sequence>MDQIVLPPADDVPEEILRTEIIFEARSPLDGAPLSPADYAQLHSELATRQTVLTLNSDIRFIILLLQARRAFKPVIPFLP</sequence>
<dbReference type="EMBL" id="QXHD01000004">
    <property type="protein sequence ID" value="NEZ55948.1"/>
    <property type="molecule type" value="Genomic_DNA"/>
</dbReference>
<reference evidence="1 2" key="1">
    <citation type="journal article" date="2020" name="Microb. Ecol.">
        <title>Ecogenomics of the Marine Benthic Filamentous Cyanobacterium Adonisia.</title>
        <authorList>
            <person name="Walter J.M."/>
            <person name="Coutinho F.H."/>
            <person name="Leomil L."/>
            <person name="Hargreaves P.I."/>
            <person name="Campeao M.E."/>
            <person name="Vieira V.V."/>
            <person name="Silva B.S."/>
            <person name="Fistarol G.O."/>
            <person name="Salomon P.S."/>
            <person name="Sawabe T."/>
            <person name="Mino S."/>
            <person name="Hosokawa M."/>
            <person name="Miyashita H."/>
            <person name="Maruyama F."/>
            <person name="van Verk M.C."/>
            <person name="Dutilh B.E."/>
            <person name="Thompson C.C."/>
            <person name="Thompson F.L."/>
        </authorList>
    </citation>
    <scope>NUCLEOTIDE SEQUENCE [LARGE SCALE GENOMIC DNA]</scope>
    <source>
        <strain evidence="1 2">CCMR0081</strain>
    </source>
</reference>